<keyword evidence="1" id="KW-0472">Membrane</keyword>
<evidence type="ECO:0000313" key="2">
    <source>
        <dbReference type="EMBL" id="MFC0254587.1"/>
    </source>
</evidence>
<feature type="transmembrane region" description="Helical" evidence="1">
    <location>
        <begin position="251"/>
        <end position="269"/>
    </location>
</feature>
<name>A0ABV6FM75_9BURK</name>
<evidence type="ECO:0000256" key="1">
    <source>
        <dbReference type="SAM" id="Phobius"/>
    </source>
</evidence>
<organism evidence="2 3">
    <name type="scientific">Massilia consociata</name>
    <dbReference type="NCBI Taxonomy" id="760117"/>
    <lineage>
        <taxon>Bacteria</taxon>
        <taxon>Pseudomonadati</taxon>
        <taxon>Pseudomonadota</taxon>
        <taxon>Betaproteobacteria</taxon>
        <taxon>Burkholderiales</taxon>
        <taxon>Oxalobacteraceae</taxon>
        <taxon>Telluria group</taxon>
        <taxon>Massilia</taxon>
    </lineage>
</organism>
<feature type="transmembrane region" description="Helical" evidence="1">
    <location>
        <begin position="350"/>
        <end position="374"/>
    </location>
</feature>
<gene>
    <name evidence="2" type="ORF">ACFFJK_22110</name>
</gene>
<accession>A0ABV6FM75</accession>
<feature type="transmembrane region" description="Helical" evidence="1">
    <location>
        <begin position="71"/>
        <end position="91"/>
    </location>
</feature>
<feature type="transmembrane region" description="Helical" evidence="1">
    <location>
        <begin position="37"/>
        <end position="59"/>
    </location>
</feature>
<dbReference type="RefSeq" id="WP_379681832.1">
    <property type="nucleotide sequence ID" value="NZ_JBHLWP010000033.1"/>
</dbReference>
<keyword evidence="1" id="KW-1133">Transmembrane helix</keyword>
<feature type="transmembrane region" description="Helical" evidence="1">
    <location>
        <begin position="462"/>
        <end position="483"/>
    </location>
</feature>
<dbReference type="EMBL" id="JBHLWP010000033">
    <property type="protein sequence ID" value="MFC0254587.1"/>
    <property type="molecule type" value="Genomic_DNA"/>
</dbReference>
<evidence type="ECO:0008006" key="4">
    <source>
        <dbReference type="Google" id="ProtNLM"/>
    </source>
</evidence>
<proteinExistence type="predicted"/>
<keyword evidence="1" id="KW-0812">Transmembrane</keyword>
<feature type="transmembrane region" description="Helical" evidence="1">
    <location>
        <begin position="325"/>
        <end position="344"/>
    </location>
</feature>
<reference evidence="2 3" key="1">
    <citation type="submission" date="2024-09" db="EMBL/GenBank/DDBJ databases">
        <authorList>
            <person name="Sun Q."/>
            <person name="Mori K."/>
        </authorList>
    </citation>
    <scope>NUCLEOTIDE SEQUENCE [LARGE SCALE GENOMIC DNA]</scope>
    <source>
        <strain evidence="2 3">CCM 7792</strain>
    </source>
</reference>
<keyword evidence="3" id="KW-1185">Reference proteome</keyword>
<feature type="transmembrane region" description="Helical" evidence="1">
    <location>
        <begin position="422"/>
        <end position="442"/>
    </location>
</feature>
<feature type="transmembrane region" description="Helical" evidence="1">
    <location>
        <begin position="118"/>
        <end position="141"/>
    </location>
</feature>
<dbReference type="Proteomes" id="UP001589773">
    <property type="component" value="Unassembled WGS sequence"/>
</dbReference>
<feature type="transmembrane region" description="Helical" evidence="1">
    <location>
        <begin position="495"/>
        <end position="515"/>
    </location>
</feature>
<feature type="transmembrane region" description="Helical" evidence="1">
    <location>
        <begin position="395"/>
        <end position="416"/>
    </location>
</feature>
<comment type="caution">
    <text evidence="2">The sequence shown here is derived from an EMBL/GenBank/DDBJ whole genome shotgun (WGS) entry which is preliminary data.</text>
</comment>
<feature type="transmembrane region" description="Helical" evidence="1">
    <location>
        <begin position="188"/>
        <end position="208"/>
    </location>
</feature>
<sequence>MTLAPGSVGWLLRHELRLMWFSAASGKPGKAVRRPGLPGLVTAALAWLALHALALGLLSRMPGAGADDPRILVGVTALLAGCMTFMLSSALKSSVRVLFERGDLDLLLSSPLPSRSIFAVRLGSVAAGTAALYLFFLTPFAHAGALLGHVRWLAVYPVILGTATLVACVAMLMTLGLVRVLGARRTRVLAQVIAALAGALLFILSQLFSFYSKSVESEAAAAFARAFASSGVLGASSPVWLPGRALLGDPWPVLGVVIAAAAGFTFTVGRTHRFFVHGLQQAASIGGAAARPAGSVLQRRVNFGRSLFDTVVVKEWRLIVRDPHLISHVALQLIYLLPLCFVVFRRSEVQLPAVASGLTLLCSSLTASLAWIVVSAEDAPDLLRLAPAQPRLVRLAKLAAAVMPSLLIVALPLLWLLVRAPLAGLVACFTVSGAVCAAALIVHWCGRPGSRSDYMARGRTDLLTSMLQMINSLGWAGLGWALVSSAASGPSDAQLAGAVIAGVSIAGTVLAAWLLRRP</sequence>
<evidence type="ECO:0000313" key="3">
    <source>
        <dbReference type="Proteomes" id="UP001589773"/>
    </source>
</evidence>
<protein>
    <recommendedName>
        <fullName evidence="4">ABC-2 type transport system permease protein</fullName>
    </recommendedName>
</protein>
<feature type="transmembrane region" description="Helical" evidence="1">
    <location>
        <begin position="153"/>
        <end position="176"/>
    </location>
</feature>